<dbReference type="InterPro" id="IPR001736">
    <property type="entry name" value="PLipase_D/transphosphatidylase"/>
</dbReference>
<dbReference type="PROSITE" id="PS50035">
    <property type="entry name" value="PLD"/>
    <property type="match status" value="2"/>
</dbReference>
<feature type="domain" description="PLD phosphodiesterase" evidence="10">
    <location>
        <begin position="389"/>
        <end position="416"/>
    </location>
</feature>
<evidence type="ECO:0000313" key="12">
    <source>
        <dbReference type="Proteomes" id="UP000005496"/>
    </source>
</evidence>
<dbReference type="SMART" id="SM00155">
    <property type="entry name" value="PLDc"/>
    <property type="match status" value="2"/>
</dbReference>
<keyword evidence="12" id="KW-1185">Reference proteome</keyword>
<dbReference type="AlphaFoldDB" id="D6SLY6"/>
<dbReference type="InterPro" id="IPR022924">
    <property type="entry name" value="Cardiolipin_synthase"/>
</dbReference>
<dbReference type="SUPFAM" id="SSF56024">
    <property type="entry name" value="Phospholipase D/nuclease"/>
    <property type="match status" value="2"/>
</dbReference>
<evidence type="ECO:0000256" key="5">
    <source>
        <dbReference type="ARBA" id="ARBA00022737"/>
    </source>
</evidence>
<dbReference type="Pfam" id="PF13091">
    <property type="entry name" value="PLDc_2"/>
    <property type="match status" value="2"/>
</dbReference>
<dbReference type="EC" id="2.7.8.-" evidence="8"/>
<gene>
    <name evidence="11" type="ORF">Dthio_PD3126</name>
</gene>
<organism evidence="11 12">
    <name type="scientific">Desulfonatronospira thiodismutans ASO3-1</name>
    <dbReference type="NCBI Taxonomy" id="555779"/>
    <lineage>
        <taxon>Bacteria</taxon>
        <taxon>Pseudomonadati</taxon>
        <taxon>Thermodesulfobacteriota</taxon>
        <taxon>Desulfovibrionia</taxon>
        <taxon>Desulfovibrionales</taxon>
        <taxon>Desulfonatronovibrionaceae</taxon>
        <taxon>Desulfonatronospira</taxon>
    </lineage>
</organism>
<evidence type="ECO:0000313" key="11">
    <source>
        <dbReference type="EMBL" id="EFI35697.1"/>
    </source>
</evidence>
<evidence type="ECO:0000256" key="2">
    <source>
        <dbReference type="ARBA" id="ARBA00022475"/>
    </source>
</evidence>
<dbReference type="GO" id="GO:0005886">
    <property type="term" value="C:plasma membrane"/>
    <property type="evidence" value="ECO:0007669"/>
    <property type="project" value="UniProtKB-SubCell"/>
</dbReference>
<keyword evidence="7 9" id="KW-0472">Membrane</keyword>
<evidence type="ECO:0000256" key="9">
    <source>
        <dbReference type="SAM" id="Phobius"/>
    </source>
</evidence>
<protein>
    <recommendedName>
        <fullName evidence="8">Cardiolipin synthase</fullName>
        <ecNumber evidence="8">2.7.8.-</ecNumber>
    </recommendedName>
</protein>
<evidence type="ECO:0000256" key="7">
    <source>
        <dbReference type="ARBA" id="ARBA00023136"/>
    </source>
</evidence>
<dbReference type="PANTHER" id="PTHR21248">
    <property type="entry name" value="CARDIOLIPIN SYNTHASE"/>
    <property type="match status" value="1"/>
</dbReference>
<evidence type="ECO:0000256" key="8">
    <source>
        <dbReference type="NCBIfam" id="TIGR04265"/>
    </source>
</evidence>
<evidence type="ECO:0000256" key="4">
    <source>
        <dbReference type="ARBA" id="ARBA00022692"/>
    </source>
</evidence>
<evidence type="ECO:0000259" key="10">
    <source>
        <dbReference type="PROSITE" id="PS50035"/>
    </source>
</evidence>
<dbReference type="NCBIfam" id="TIGR04265">
    <property type="entry name" value="bac_cardiolipin"/>
    <property type="match status" value="1"/>
</dbReference>
<evidence type="ECO:0000256" key="6">
    <source>
        <dbReference type="ARBA" id="ARBA00022989"/>
    </source>
</evidence>
<dbReference type="Gene3D" id="3.30.870.10">
    <property type="entry name" value="Endonuclease Chain A"/>
    <property type="match status" value="2"/>
</dbReference>
<name>D6SLY6_9BACT</name>
<dbReference type="PANTHER" id="PTHR21248:SF22">
    <property type="entry name" value="PHOSPHOLIPASE D"/>
    <property type="match status" value="1"/>
</dbReference>
<proteinExistence type="predicted"/>
<feature type="transmembrane region" description="Helical" evidence="9">
    <location>
        <begin position="35"/>
        <end position="54"/>
    </location>
</feature>
<keyword evidence="4 9" id="KW-0812">Transmembrane</keyword>
<dbReference type="EMBL" id="ACJN02000001">
    <property type="protein sequence ID" value="EFI35697.1"/>
    <property type="molecule type" value="Genomic_DNA"/>
</dbReference>
<dbReference type="InterPro" id="IPR025202">
    <property type="entry name" value="PLD-like_dom"/>
</dbReference>
<dbReference type="GO" id="GO:0008808">
    <property type="term" value="F:cardiolipin synthase activity"/>
    <property type="evidence" value="ECO:0007669"/>
    <property type="project" value="UniProtKB-UniRule"/>
</dbReference>
<evidence type="ECO:0000256" key="1">
    <source>
        <dbReference type="ARBA" id="ARBA00004236"/>
    </source>
</evidence>
<keyword evidence="3" id="KW-0808">Transferase</keyword>
<feature type="transmembrane region" description="Helical" evidence="9">
    <location>
        <begin position="6"/>
        <end position="23"/>
    </location>
</feature>
<sequence length="476" mass="53308">MLAESMIWSLGGWVIRLGMIPVIGMRQENPSTCLAWLAVIFLMPWPGLILYLLLEEHGLSRPRLSRRIKKHKNFHLTNSSYLTTPNFEGCQVNPDHQALVHLAEKHGGLPLLGSNRMKLIVDTEEFIDSLSADILQARNHVHLLFYIFRDDFTGRKVARALGEAAGRGVTCRVLADAVGSAGMFSGLGRWMQEQGVQVQNALPANPLRMRLARLDIRNHRKLAVIDGKVGYTGSQNIVDPEFGHKKAGQWHDVMTRVQGPTVRQLQSVFVEDWFYETQEILDDPDVYPPSTSEGMAAVQVVPTGPDRPTYGFQDLLIQAINSAQLSVSVVSPYFIPNEGLITALRLASARGVEVDIIIPDRSDHLLVDQASAYYCGIVLNNGGNVHLFRDGMLHAKIIAMDHSLAIVGSANFDIRSFYLNMELVSIVFDQQFSYELSLLVEGYKKNSFKVGRAWWSRRPVYKRMTEGVVKIFSPLL</sequence>
<dbReference type="RefSeq" id="WP_008868826.1">
    <property type="nucleotide sequence ID" value="NZ_ACJN02000001.1"/>
</dbReference>
<evidence type="ECO:0000256" key="3">
    <source>
        <dbReference type="ARBA" id="ARBA00022679"/>
    </source>
</evidence>
<keyword evidence="5" id="KW-0677">Repeat</keyword>
<accession>D6SLY6</accession>
<keyword evidence="6 9" id="KW-1133">Transmembrane helix</keyword>
<dbReference type="eggNOG" id="COG1502">
    <property type="taxonomic scope" value="Bacteria"/>
</dbReference>
<dbReference type="CDD" id="cd09112">
    <property type="entry name" value="PLDc_CLS_2"/>
    <property type="match status" value="1"/>
</dbReference>
<reference evidence="11" key="1">
    <citation type="submission" date="2010-05" db="EMBL/GenBank/DDBJ databases">
        <title>The draft genome of Desulfonatronospira thiodismutans ASO3-1.</title>
        <authorList>
            <consortium name="US DOE Joint Genome Institute (JGI-PGF)"/>
            <person name="Lucas S."/>
            <person name="Copeland A."/>
            <person name="Lapidus A."/>
            <person name="Cheng J.-F."/>
            <person name="Bruce D."/>
            <person name="Goodwin L."/>
            <person name="Pitluck S."/>
            <person name="Chertkov O."/>
            <person name="Brettin T."/>
            <person name="Detter J.C."/>
            <person name="Han C."/>
            <person name="Land M.L."/>
            <person name="Hauser L."/>
            <person name="Kyrpides N."/>
            <person name="Mikhailova N."/>
            <person name="Muyzer G."/>
            <person name="Woyke T."/>
        </authorList>
    </citation>
    <scope>NUCLEOTIDE SEQUENCE [LARGE SCALE GENOMIC DNA]</scope>
    <source>
        <strain evidence="11">ASO3-1</strain>
    </source>
</reference>
<feature type="domain" description="PLD phosphodiesterase" evidence="10">
    <location>
        <begin position="214"/>
        <end position="241"/>
    </location>
</feature>
<comment type="caution">
    <text evidence="11">The sequence shown here is derived from an EMBL/GenBank/DDBJ whole genome shotgun (WGS) entry which is preliminary data.</text>
</comment>
<dbReference type="CDD" id="cd09152">
    <property type="entry name" value="PLDc_EcCLS_like_1"/>
    <property type="match status" value="1"/>
</dbReference>
<keyword evidence="2" id="KW-1003">Cell membrane</keyword>
<dbReference type="GO" id="GO:0032049">
    <property type="term" value="P:cardiolipin biosynthetic process"/>
    <property type="evidence" value="ECO:0007669"/>
    <property type="project" value="UniProtKB-UniRule"/>
</dbReference>
<comment type="subcellular location">
    <subcellularLocation>
        <location evidence="1">Cell membrane</location>
    </subcellularLocation>
</comment>
<dbReference type="Proteomes" id="UP000005496">
    <property type="component" value="Unassembled WGS sequence"/>
</dbReference>